<reference evidence="1" key="2">
    <citation type="journal article" date="2023" name="Science">
        <title>Genomic signatures of disease resistance in endangered staghorn corals.</title>
        <authorList>
            <person name="Vollmer S.V."/>
            <person name="Selwyn J.D."/>
            <person name="Despard B.A."/>
            <person name="Roesel C.L."/>
        </authorList>
    </citation>
    <scope>NUCLEOTIDE SEQUENCE</scope>
    <source>
        <strain evidence="1">K2</strain>
    </source>
</reference>
<dbReference type="AlphaFoldDB" id="A0AAD9PX64"/>
<protein>
    <submittedName>
        <fullName evidence="1">Uncharacterized protein</fullName>
    </submittedName>
</protein>
<reference evidence="1" key="1">
    <citation type="journal article" date="2023" name="G3 (Bethesda)">
        <title>Whole genome assembly and annotation of the endangered Caribbean coral Acropora cervicornis.</title>
        <authorList>
            <person name="Selwyn J.D."/>
            <person name="Vollmer S.V."/>
        </authorList>
    </citation>
    <scope>NUCLEOTIDE SEQUENCE</scope>
    <source>
        <strain evidence="1">K2</strain>
    </source>
</reference>
<keyword evidence="2" id="KW-1185">Reference proteome</keyword>
<accession>A0AAD9PX64</accession>
<sequence>MLANVKYEKEITHALLDRWNVDDTYITSYQNYRIRSQEFSLLCGERYLSDEIIYEFVDTKEKTICFDDGYHCPIPDNLRSNAIEIISIMYQTTRNERFQPAKWDKFERFKVATPDQPHSNVSGATGHGSCGVANVQPERIFGDLKLEHMDVMSNRLNKPPSVPSVLRNDGKCNRGKKCKNSNENPYAGVLSAEVGDCTNEEKPKFWTFYEISERN</sequence>
<comment type="caution">
    <text evidence="1">The sequence shown here is derived from an EMBL/GenBank/DDBJ whole genome shotgun (WGS) entry which is preliminary data.</text>
</comment>
<dbReference type="EMBL" id="JARQWQ010000107">
    <property type="protein sequence ID" value="KAK2550724.1"/>
    <property type="molecule type" value="Genomic_DNA"/>
</dbReference>
<gene>
    <name evidence="1" type="ORF">P5673_028609</name>
</gene>
<proteinExistence type="predicted"/>
<organism evidence="1 2">
    <name type="scientific">Acropora cervicornis</name>
    <name type="common">Staghorn coral</name>
    <dbReference type="NCBI Taxonomy" id="6130"/>
    <lineage>
        <taxon>Eukaryota</taxon>
        <taxon>Metazoa</taxon>
        <taxon>Cnidaria</taxon>
        <taxon>Anthozoa</taxon>
        <taxon>Hexacorallia</taxon>
        <taxon>Scleractinia</taxon>
        <taxon>Astrocoeniina</taxon>
        <taxon>Acroporidae</taxon>
        <taxon>Acropora</taxon>
    </lineage>
</organism>
<name>A0AAD9PX64_ACRCE</name>
<evidence type="ECO:0000313" key="1">
    <source>
        <dbReference type="EMBL" id="KAK2550724.1"/>
    </source>
</evidence>
<dbReference type="Proteomes" id="UP001249851">
    <property type="component" value="Unassembled WGS sequence"/>
</dbReference>
<evidence type="ECO:0000313" key="2">
    <source>
        <dbReference type="Proteomes" id="UP001249851"/>
    </source>
</evidence>